<feature type="domain" description="Cytochrome c" evidence="8">
    <location>
        <begin position="278"/>
        <end position="434"/>
    </location>
</feature>
<name>A0ABT5U791_9GAMM</name>
<keyword evidence="4" id="KW-0732">Signal</keyword>
<organism evidence="9 10">
    <name type="scientific">Spartinivicinus poritis</name>
    <dbReference type="NCBI Taxonomy" id="2994640"/>
    <lineage>
        <taxon>Bacteria</taxon>
        <taxon>Pseudomonadati</taxon>
        <taxon>Pseudomonadota</taxon>
        <taxon>Gammaproteobacteria</taxon>
        <taxon>Oceanospirillales</taxon>
        <taxon>Zooshikellaceae</taxon>
        <taxon>Spartinivicinus</taxon>
    </lineage>
</organism>
<dbReference type="InterPro" id="IPR004852">
    <property type="entry name" value="Di-haem_cyt_c_peroxidsae"/>
</dbReference>
<dbReference type="RefSeq" id="WP_274687672.1">
    <property type="nucleotide sequence ID" value="NZ_JAPMOU010000004.1"/>
</dbReference>
<keyword evidence="3 7" id="KW-0479">Metal-binding</keyword>
<protein>
    <recommendedName>
        <fullName evidence="8">Cytochrome c domain-containing protein</fullName>
    </recommendedName>
</protein>
<dbReference type="InterPro" id="IPR036909">
    <property type="entry name" value="Cyt_c-like_dom_sf"/>
</dbReference>
<proteinExistence type="predicted"/>
<dbReference type="PANTHER" id="PTHR30600:SF10">
    <property type="entry name" value="BLL6722 PROTEIN"/>
    <property type="match status" value="1"/>
</dbReference>
<comment type="caution">
    <text evidence="9">The sequence shown here is derived from an EMBL/GenBank/DDBJ whole genome shotgun (WGS) entry which is preliminary data.</text>
</comment>
<evidence type="ECO:0000256" key="6">
    <source>
        <dbReference type="ARBA" id="ARBA00023004"/>
    </source>
</evidence>
<dbReference type="Proteomes" id="UP001528823">
    <property type="component" value="Unassembled WGS sequence"/>
</dbReference>
<keyword evidence="2 7" id="KW-0349">Heme</keyword>
<keyword evidence="5" id="KW-0560">Oxidoreductase</keyword>
<dbReference type="PROSITE" id="PS51007">
    <property type="entry name" value="CYTC"/>
    <property type="match status" value="1"/>
</dbReference>
<dbReference type="InterPro" id="IPR009056">
    <property type="entry name" value="Cyt_c-like_dom"/>
</dbReference>
<dbReference type="PANTHER" id="PTHR30600">
    <property type="entry name" value="CYTOCHROME C PEROXIDASE-RELATED"/>
    <property type="match status" value="1"/>
</dbReference>
<dbReference type="SUPFAM" id="SSF46626">
    <property type="entry name" value="Cytochrome c"/>
    <property type="match status" value="2"/>
</dbReference>
<dbReference type="Gene3D" id="1.10.760.10">
    <property type="entry name" value="Cytochrome c-like domain"/>
    <property type="match status" value="2"/>
</dbReference>
<evidence type="ECO:0000313" key="9">
    <source>
        <dbReference type="EMBL" id="MDE1461308.1"/>
    </source>
</evidence>
<sequence length="457" mass="50876">MNKTYLAAKVAVICLSVSSWKLFGAGISETPDIILKSHIETHGIQPLKLKKITNPDKIELGRLLFFDKILSGNKDISCATCHHPILSGGDARSLPIGTGGTGLGHTRIKGKTRELIPRNAPEIFNRGMKQWKTMFWDGRVAVNAVGDFSSPAKGLLPDNLDNLLAVQALFPPTSRDEMRGQAGDVDVLGELNELAEFQPAFKGDTSHLPKIWHGITQRVLEYSEYRTLLKKAYPTTPLDEIGIQHLANALAAFEIDGFSFNDAPWDRYVAGDINALSLKEKLGANLFFGKGNCASCHSGPLFTDQKFYNLAVPQIGPGKNKYHEDLGRYHETEDVYDLFAFRTPPLRNVELTGPWMHNGAYNNLRSIIKHHLIPGISLWYYDSNQLPPLERSQLHNNYDLQILMELFISRELNQIGYLSSKEIDLVVAFLKSLTSESARDLEDLIPVSVPSDLPVSD</sequence>
<evidence type="ECO:0000256" key="4">
    <source>
        <dbReference type="ARBA" id="ARBA00022729"/>
    </source>
</evidence>
<evidence type="ECO:0000313" key="10">
    <source>
        <dbReference type="Proteomes" id="UP001528823"/>
    </source>
</evidence>
<dbReference type="Pfam" id="PF03150">
    <property type="entry name" value="CCP_MauG"/>
    <property type="match status" value="1"/>
</dbReference>
<evidence type="ECO:0000256" key="3">
    <source>
        <dbReference type="ARBA" id="ARBA00022723"/>
    </source>
</evidence>
<evidence type="ECO:0000256" key="2">
    <source>
        <dbReference type="ARBA" id="ARBA00022617"/>
    </source>
</evidence>
<evidence type="ECO:0000256" key="5">
    <source>
        <dbReference type="ARBA" id="ARBA00023002"/>
    </source>
</evidence>
<gene>
    <name evidence="9" type="ORF">ORQ98_04945</name>
</gene>
<reference evidence="9 10" key="1">
    <citation type="submission" date="2022-11" db="EMBL/GenBank/DDBJ databases">
        <title>Spartinivicinus poritis sp. nov., isolated from scleractinian coral Porites lutea.</title>
        <authorList>
            <person name="Zhang G."/>
            <person name="Cai L."/>
            <person name="Wei Q."/>
        </authorList>
    </citation>
    <scope>NUCLEOTIDE SEQUENCE [LARGE SCALE GENOMIC DNA]</scope>
    <source>
        <strain evidence="9 10">A2-2</strain>
    </source>
</reference>
<evidence type="ECO:0000259" key="8">
    <source>
        <dbReference type="PROSITE" id="PS51007"/>
    </source>
</evidence>
<evidence type="ECO:0000256" key="7">
    <source>
        <dbReference type="PROSITE-ProRule" id="PRU00433"/>
    </source>
</evidence>
<dbReference type="InterPro" id="IPR051395">
    <property type="entry name" value="Cytochrome_c_Peroxidase/MauG"/>
</dbReference>
<keyword evidence="6 7" id="KW-0408">Iron</keyword>
<evidence type="ECO:0000256" key="1">
    <source>
        <dbReference type="ARBA" id="ARBA00004196"/>
    </source>
</evidence>
<keyword evidence="10" id="KW-1185">Reference proteome</keyword>
<dbReference type="EMBL" id="JAPMOU010000004">
    <property type="protein sequence ID" value="MDE1461308.1"/>
    <property type="molecule type" value="Genomic_DNA"/>
</dbReference>
<comment type="subcellular location">
    <subcellularLocation>
        <location evidence="1">Cell envelope</location>
    </subcellularLocation>
</comment>
<accession>A0ABT5U791</accession>